<feature type="site" description="Transition state stabilizer" evidence="16">
    <location>
        <position position="60"/>
    </location>
</feature>
<feature type="chain" id="PRO_5015020414" description="Peroxidase" evidence="18">
    <location>
        <begin position="24"/>
        <end position="317"/>
    </location>
</feature>
<evidence type="ECO:0000256" key="14">
    <source>
        <dbReference type="PIRSR" id="PIRSR600823-2"/>
    </source>
</evidence>
<accession>A0A2P5DJF1</accession>
<proteinExistence type="inferred from homology"/>
<dbReference type="GO" id="GO:0140825">
    <property type="term" value="F:lactoperoxidase activity"/>
    <property type="evidence" value="ECO:0007669"/>
    <property type="project" value="UniProtKB-EC"/>
</dbReference>
<dbReference type="GO" id="GO:0020037">
    <property type="term" value="F:heme binding"/>
    <property type="evidence" value="ECO:0007669"/>
    <property type="project" value="UniProtKB-UniRule"/>
</dbReference>
<comment type="similarity">
    <text evidence="3">Belongs to the peroxidase family. Ascorbate peroxidase subfamily.</text>
</comment>
<evidence type="ECO:0000256" key="5">
    <source>
        <dbReference type="ARBA" id="ARBA00022559"/>
    </source>
</evidence>
<dbReference type="STRING" id="3476.A0A2P5DJF1"/>
<evidence type="ECO:0000256" key="2">
    <source>
        <dbReference type="ARBA" id="ARBA00002322"/>
    </source>
</evidence>
<evidence type="ECO:0000256" key="7">
    <source>
        <dbReference type="ARBA" id="ARBA00022723"/>
    </source>
</evidence>
<feature type="binding site" evidence="14">
    <location>
        <position position="159"/>
    </location>
    <ligand>
        <name>substrate</name>
    </ligand>
</feature>
<dbReference type="GO" id="GO:0046872">
    <property type="term" value="F:metal ion binding"/>
    <property type="evidence" value="ECO:0007669"/>
    <property type="project" value="UniProtKB-UniRule"/>
</dbReference>
<feature type="binding site" evidence="15">
    <location>
        <position position="242"/>
    </location>
    <ligand>
        <name>Ca(2+)</name>
        <dbReference type="ChEBI" id="CHEBI:29108"/>
        <label>2</label>
    </ligand>
</feature>
<evidence type="ECO:0000256" key="16">
    <source>
        <dbReference type="PIRSR" id="PIRSR600823-4"/>
    </source>
</evidence>
<keyword evidence="12" id="KW-0325">Glycoprotein</keyword>
<evidence type="ECO:0000256" key="13">
    <source>
        <dbReference type="PIRSR" id="PIRSR600823-1"/>
    </source>
</evidence>
<organism evidence="20 21">
    <name type="scientific">Parasponia andersonii</name>
    <name type="common">Sponia andersonii</name>
    <dbReference type="NCBI Taxonomy" id="3476"/>
    <lineage>
        <taxon>Eukaryota</taxon>
        <taxon>Viridiplantae</taxon>
        <taxon>Streptophyta</taxon>
        <taxon>Embryophyta</taxon>
        <taxon>Tracheophyta</taxon>
        <taxon>Spermatophyta</taxon>
        <taxon>Magnoliopsida</taxon>
        <taxon>eudicotyledons</taxon>
        <taxon>Gunneridae</taxon>
        <taxon>Pentapetalae</taxon>
        <taxon>rosids</taxon>
        <taxon>fabids</taxon>
        <taxon>Rosales</taxon>
        <taxon>Cannabaceae</taxon>
        <taxon>Parasponia</taxon>
    </lineage>
</organism>
<dbReference type="SUPFAM" id="SSF48113">
    <property type="entry name" value="Heme-dependent peroxidases"/>
    <property type="match status" value="1"/>
</dbReference>
<feature type="binding site" evidence="15">
    <location>
        <position position="245"/>
    </location>
    <ligand>
        <name>Ca(2+)</name>
        <dbReference type="ChEBI" id="CHEBI:29108"/>
        <label>2</label>
    </ligand>
</feature>
<dbReference type="InterPro" id="IPR033905">
    <property type="entry name" value="Secretory_peroxidase"/>
</dbReference>
<name>A0A2P5DJF1_PARAD</name>
<dbReference type="PROSITE" id="PS00435">
    <property type="entry name" value="PEROXIDASE_1"/>
    <property type="match status" value="1"/>
</dbReference>
<evidence type="ECO:0000259" key="19">
    <source>
        <dbReference type="PROSITE" id="PS50873"/>
    </source>
</evidence>
<feature type="disulfide bond" evidence="17">
    <location>
        <begin position="118"/>
        <end position="313"/>
    </location>
</feature>
<dbReference type="Pfam" id="PF00141">
    <property type="entry name" value="peroxidase"/>
    <property type="match status" value="1"/>
</dbReference>
<evidence type="ECO:0000313" key="20">
    <source>
        <dbReference type="EMBL" id="PON73429.1"/>
    </source>
</evidence>
<feature type="binding site" evidence="15">
    <location>
        <position position="65"/>
    </location>
    <ligand>
        <name>Ca(2+)</name>
        <dbReference type="ChEBI" id="CHEBI:29108"/>
        <label>1</label>
    </ligand>
</feature>
<comment type="function">
    <text evidence="2">Removal of H(2)O(2), oxidation of toxic reductants, biosynthesis and degradation of lignin, suberization, auxin catabolism, response to environmental stresses such as wounding, pathogen attack and oxidative stress. These functions might be dependent on each isozyme/isoform in each plant tissue.</text>
</comment>
<protein>
    <recommendedName>
        <fullName evidence="4 18">Peroxidase</fullName>
        <ecNumber evidence="4 18">1.11.1.7</ecNumber>
    </recommendedName>
</protein>
<keyword evidence="18" id="KW-0732">Signal</keyword>
<dbReference type="FunFam" id="1.10.420.10:FF:000006">
    <property type="entry name" value="Peroxidase"/>
    <property type="match status" value="1"/>
</dbReference>
<feature type="binding site" evidence="15">
    <location>
        <position position="86"/>
    </location>
    <ligand>
        <name>Ca(2+)</name>
        <dbReference type="ChEBI" id="CHEBI:29108"/>
        <label>1</label>
    </ligand>
</feature>
<evidence type="ECO:0000256" key="10">
    <source>
        <dbReference type="ARBA" id="ARBA00023004"/>
    </source>
</evidence>
<dbReference type="PANTHER" id="PTHR31235">
    <property type="entry name" value="PEROXIDASE 25-RELATED"/>
    <property type="match status" value="1"/>
</dbReference>
<keyword evidence="18" id="KW-0376">Hydrogen peroxide</keyword>
<evidence type="ECO:0000256" key="15">
    <source>
        <dbReference type="PIRSR" id="PIRSR600823-3"/>
    </source>
</evidence>
<dbReference type="CDD" id="cd00693">
    <property type="entry name" value="secretory_peroxidase"/>
    <property type="match status" value="1"/>
</dbReference>
<dbReference type="InterPro" id="IPR000823">
    <property type="entry name" value="Peroxidase_pln"/>
</dbReference>
<dbReference type="GO" id="GO:0042744">
    <property type="term" value="P:hydrogen peroxide catabolic process"/>
    <property type="evidence" value="ECO:0007669"/>
    <property type="project" value="UniProtKB-KW"/>
</dbReference>
<evidence type="ECO:0000256" key="4">
    <source>
        <dbReference type="ARBA" id="ARBA00012313"/>
    </source>
</evidence>
<feature type="signal peptide" evidence="18">
    <location>
        <begin position="1"/>
        <end position="23"/>
    </location>
</feature>
<dbReference type="PROSITE" id="PS50873">
    <property type="entry name" value="PEROXIDASE_4"/>
    <property type="match status" value="1"/>
</dbReference>
<dbReference type="InterPro" id="IPR019793">
    <property type="entry name" value="Peroxidases_heam-ligand_BS"/>
</dbReference>
<dbReference type="InterPro" id="IPR002016">
    <property type="entry name" value="Haem_peroxidase"/>
</dbReference>
<gene>
    <name evidence="20" type="ORF">PanWU01x14_059330</name>
</gene>
<feature type="binding site" evidence="15">
    <location>
        <position position="190"/>
    </location>
    <ligand>
        <name>Ca(2+)</name>
        <dbReference type="ChEBI" id="CHEBI:29108"/>
        <label>2</label>
    </ligand>
</feature>
<keyword evidence="5 18" id="KW-0575">Peroxidase</keyword>
<feature type="binding site" evidence="15">
    <location>
        <position position="72"/>
    </location>
    <ligand>
        <name>Ca(2+)</name>
        <dbReference type="ChEBI" id="CHEBI:29108"/>
        <label>1</label>
    </ligand>
</feature>
<evidence type="ECO:0000256" key="9">
    <source>
        <dbReference type="ARBA" id="ARBA00023002"/>
    </source>
</evidence>
<dbReference type="OrthoDB" id="2113341at2759"/>
<dbReference type="AlphaFoldDB" id="A0A2P5DJF1"/>
<keyword evidence="9 18" id="KW-0560">Oxidoreductase</keyword>
<dbReference type="FunFam" id="1.10.520.10:FF:000001">
    <property type="entry name" value="Peroxidase"/>
    <property type="match status" value="1"/>
</dbReference>
<feature type="active site" description="Proton acceptor" evidence="13">
    <location>
        <position position="64"/>
    </location>
</feature>
<sequence length="317" mass="34167">MATIAYSLVSALLMLSISSSVGSLSLNFYDDTCPHLEYAVTSAVKKAISNDKTVPAALLRMHFHDCFIRGCDGSVLLESKGKNKAEKDGPPNISLHAFYVIDNAKKAVEALCPGVVSCADILAIAARDAVALSGGPSWEVPKGRKDGRISKANETRQLPAPTFNISLLQQNFAQRGLSLKDLVALSGGHTLGFAHCSSFQNRIHNFNASHDIDPTLHTSFAASLRSVCPAHNKVRNAGTSLDSTTTTFDNAYYKLLLQGKSIFSSDQALLTTPKTKALVSKYATSKQEFEKAFVESMIKMSSINGGQEIRHNCKVVN</sequence>
<evidence type="ECO:0000256" key="6">
    <source>
        <dbReference type="ARBA" id="ARBA00022617"/>
    </source>
</evidence>
<evidence type="ECO:0000256" key="3">
    <source>
        <dbReference type="ARBA" id="ARBA00006873"/>
    </source>
</evidence>
<evidence type="ECO:0000256" key="18">
    <source>
        <dbReference type="RuleBase" id="RU362060"/>
    </source>
</evidence>
<keyword evidence="6 18" id="KW-0349">Heme</keyword>
<feature type="disulfide bond" evidence="17">
    <location>
        <begin position="33"/>
        <end position="112"/>
    </location>
</feature>
<dbReference type="Gene3D" id="1.10.420.10">
    <property type="entry name" value="Peroxidase, domain 2"/>
    <property type="match status" value="1"/>
</dbReference>
<comment type="cofactor">
    <cofactor evidence="15 18">
        <name>Ca(2+)</name>
        <dbReference type="ChEBI" id="CHEBI:29108"/>
    </cofactor>
    <text evidence="15 18">Binds 2 calcium ions per subunit.</text>
</comment>
<evidence type="ECO:0000256" key="8">
    <source>
        <dbReference type="ARBA" id="ARBA00022837"/>
    </source>
</evidence>
<feature type="binding site" evidence="15">
    <location>
        <position position="249"/>
    </location>
    <ligand>
        <name>Ca(2+)</name>
        <dbReference type="ChEBI" id="CHEBI:29108"/>
        <label>2</label>
    </ligand>
</feature>
<keyword evidence="8 15" id="KW-0106">Calcium</keyword>
<comment type="similarity">
    <text evidence="18">Belongs to the peroxidase family. Classical plant (class III) peroxidase subfamily.</text>
</comment>
<feature type="disulfide bond" evidence="17">
    <location>
        <begin position="196"/>
        <end position="228"/>
    </location>
</feature>
<keyword evidence="10 15" id="KW-0408">Iron</keyword>
<dbReference type="PRINTS" id="PR00461">
    <property type="entry name" value="PLPEROXIDASE"/>
</dbReference>
<keyword evidence="7 15" id="KW-0479">Metal-binding</keyword>
<comment type="cofactor">
    <cofactor evidence="15 18">
        <name>heme b</name>
        <dbReference type="ChEBI" id="CHEBI:60344"/>
    </cofactor>
    <text evidence="15 18">Binds 1 heme b (iron(II)-protoporphyrin IX) group per subunit.</text>
</comment>
<dbReference type="Proteomes" id="UP000237105">
    <property type="component" value="Unassembled WGS sequence"/>
</dbReference>
<dbReference type="EC" id="1.11.1.7" evidence="4 18"/>
<comment type="caution">
    <text evidence="20">The sequence shown here is derived from an EMBL/GenBank/DDBJ whole genome shotgun (WGS) entry which is preliminary data.</text>
</comment>
<feature type="disulfide bond" evidence="17">
    <location>
        <begin position="66"/>
        <end position="71"/>
    </location>
</feature>
<feature type="binding site" description="axial binding residue" evidence="15">
    <location>
        <position position="189"/>
    </location>
    <ligand>
        <name>heme b</name>
        <dbReference type="ChEBI" id="CHEBI:60344"/>
    </ligand>
    <ligandPart>
        <name>Fe</name>
        <dbReference type="ChEBI" id="CHEBI:18248"/>
    </ligandPart>
</feature>
<dbReference type="GO" id="GO:0006979">
    <property type="term" value="P:response to oxidative stress"/>
    <property type="evidence" value="ECO:0007669"/>
    <property type="project" value="UniProtKB-UniRule"/>
</dbReference>
<evidence type="ECO:0000313" key="21">
    <source>
        <dbReference type="Proteomes" id="UP000237105"/>
    </source>
</evidence>
<evidence type="ECO:0000256" key="1">
    <source>
        <dbReference type="ARBA" id="ARBA00000189"/>
    </source>
</evidence>
<dbReference type="InterPro" id="IPR010255">
    <property type="entry name" value="Haem_peroxidase_sf"/>
</dbReference>
<reference evidence="21" key="1">
    <citation type="submission" date="2016-06" db="EMBL/GenBank/DDBJ databases">
        <title>Parallel loss of symbiosis genes in relatives of nitrogen-fixing non-legume Parasponia.</title>
        <authorList>
            <person name="Van Velzen R."/>
            <person name="Holmer R."/>
            <person name="Bu F."/>
            <person name="Rutten L."/>
            <person name="Van Zeijl A."/>
            <person name="Liu W."/>
            <person name="Santuari L."/>
            <person name="Cao Q."/>
            <person name="Sharma T."/>
            <person name="Shen D."/>
            <person name="Roswanjaya Y."/>
            <person name="Wardhani T."/>
            <person name="Kalhor M.S."/>
            <person name="Jansen J."/>
            <person name="Van den Hoogen J."/>
            <person name="Gungor B."/>
            <person name="Hartog M."/>
            <person name="Hontelez J."/>
            <person name="Verver J."/>
            <person name="Yang W.-C."/>
            <person name="Schijlen E."/>
            <person name="Repin R."/>
            <person name="Schilthuizen M."/>
            <person name="Schranz E."/>
            <person name="Heidstra R."/>
            <person name="Miyata K."/>
            <person name="Fedorova E."/>
            <person name="Kohlen W."/>
            <person name="Bisseling T."/>
            <person name="Smit S."/>
            <person name="Geurts R."/>
        </authorList>
    </citation>
    <scope>NUCLEOTIDE SEQUENCE [LARGE SCALE GENOMIC DNA]</scope>
    <source>
        <strain evidence="21">cv. WU1-14</strain>
    </source>
</reference>
<dbReference type="PRINTS" id="PR00458">
    <property type="entry name" value="PEROXIDASE"/>
</dbReference>
<feature type="binding site" evidence="15">
    <location>
        <position position="70"/>
    </location>
    <ligand>
        <name>Ca(2+)</name>
        <dbReference type="ChEBI" id="CHEBI:29108"/>
        <label>1</label>
    </ligand>
</feature>
<dbReference type="Gene3D" id="1.10.520.10">
    <property type="match status" value="1"/>
</dbReference>
<feature type="domain" description="Plant heme peroxidase family profile" evidence="19">
    <location>
        <begin position="23"/>
        <end position="317"/>
    </location>
</feature>
<evidence type="ECO:0000256" key="11">
    <source>
        <dbReference type="ARBA" id="ARBA00023157"/>
    </source>
</evidence>
<comment type="subcellular location">
    <subcellularLocation>
        <location evidence="18">Secreted</location>
    </subcellularLocation>
</comment>
<evidence type="ECO:0000256" key="12">
    <source>
        <dbReference type="ARBA" id="ARBA00023180"/>
    </source>
</evidence>
<keyword evidence="18" id="KW-0964">Secreted</keyword>
<feature type="binding site" evidence="15">
    <location>
        <position position="74"/>
    </location>
    <ligand>
        <name>Ca(2+)</name>
        <dbReference type="ChEBI" id="CHEBI:29108"/>
        <label>1</label>
    </ligand>
</feature>
<keyword evidence="11 17" id="KW-1015">Disulfide bond</keyword>
<keyword evidence="21" id="KW-1185">Reference proteome</keyword>
<evidence type="ECO:0000256" key="17">
    <source>
        <dbReference type="PIRSR" id="PIRSR600823-5"/>
    </source>
</evidence>
<dbReference type="EMBL" id="JXTB01000034">
    <property type="protein sequence ID" value="PON73429.1"/>
    <property type="molecule type" value="Genomic_DNA"/>
</dbReference>
<comment type="catalytic activity">
    <reaction evidence="1 18">
        <text>2 a phenolic donor + H2O2 = 2 a phenolic radical donor + 2 H2O</text>
        <dbReference type="Rhea" id="RHEA:56136"/>
        <dbReference type="ChEBI" id="CHEBI:15377"/>
        <dbReference type="ChEBI" id="CHEBI:16240"/>
        <dbReference type="ChEBI" id="CHEBI:139520"/>
        <dbReference type="ChEBI" id="CHEBI:139521"/>
        <dbReference type="EC" id="1.11.1.7"/>
    </reaction>
</comment>
<dbReference type="GO" id="GO:0005576">
    <property type="term" value="C:extracellular region"/>
    <property type="evidence" value="ECO:0007669"/>
    <property type="project" value="UniProtKB-SubCell"/>
</dbReference>